<dbReference type="AlphaFoldDB" id="A0A0F5L7J8"/>
<accession>A0A0F5L7J8</accession>
<dbReference type="Pfam" id="PF01755">
    <property type="entry name" value="Glyco_transf_25"/>
    <property type="match status" value="1"/>
</dbReference>
<comment type="caution">
    <text evidence="2">The sequence shown here is derived from an EMBL/GenBank/DDBJ whole genome shotgun (WGS) entry which is preliminary data.</text>
</comment>
<reference evidence="2 3" key="1">
    <citation type="submission" date="2015-03" db="EMBL/GenBank/DDBJ databases">
        <authorList>
            <person name="Hassan Y.I."/>
            <person name="Lepp D."/>
            <person name="Zhou T."/>
        </authorList>
    </citation>
    <scope>NUCLEOTIDE SEQUENCE [LARGE SCALE GENOMIC DNA]</scope>
    <source>
        <strain evidence="2 3">GH2-10</strain>
    </source>
</reference>
<evidence type="ECO:0000259" key="1">
    <source>
        <dbReference type="Pfam" id="PF01755"/>
    </source>
</evidence>
<evidence type="ECO:0000313" key="2">
    <source>
        <dbReference type="EMBL" id="KKB78381.1"/>
    </source>
</evidence>
<feature type="domain" description="Glycosyl transferase family 25" evidence="1">
    <location>
        <begin position="7"/>
        <end position="161"/>
    </location>
</feature>
<dbReference type="Proteomes" id="UP000033514">
    <property type="component" value="Unassembled WGS sequence"/>
</dbReference>
<proteinExistence type="predicted"/>
<keyword evidence="3" id="KW-1185">Reference proteome</keyword>
<dbReference type="RefSeq" id="WP_046143313.1">
    <property type="nucleotide sequence ID" value="NZ_LAJG01000022.1"/>
</dbReference>
<dbReference type="EMBL" id="LAJG01000022">
    <property type="protein sequence ID" value="KKB78381.1"/>
    <property type="molecule type" value="Genomic_DNA"/>
</dbReference>
<name>A0A0F5L7J8_9HYPH</name>
<organism evidence="2 3">
    <name type="scientific">Devosia soli</name>
    <dbReference type="NCBI Taxonomy" id="361041"/>
    <lineage>
        <taxon>Bacteria</taxon>
        <taxon>Pseudomonadati</taxon>
        <taxon>Pseudomonadota</taxon>
        <taxon>Alphaproteobacteria</taxon>
        <taxon>Hyphomicrobiales</taxon>
        <taxon>Devosiaceae</taxon>
        <taxon>Devosia</taxon>
    </lineage>
</organism>
<dbReference type="InterPro" id="IPR002654">
    <property type="entry name" value="Glyco_trans_25"/>
</dbReference>
<dbReference type="PATRIC" id="fig|361041.3.peg.1811"/>
<gene>
    <name evidence="2" type="ORF">VW35_12180</name>
</gene>
<evidence type="ECO:0000313" key="3">
    <source>
        <dbReference type="Proteomes" id="UP000033514"/>
    </source>
</evidence>
<sequence>MVFIAYINLARRTDRRATMEAQFDRLGLDAERIEAITPADIPPALIERHTSRRHVEHVRLTELSCTLSHHKALKAFLATEENHALILEDDVVLAPAVKSLIATDLAGFDILRLETFFDPQHHFRSGAVAICPFKLHRIASRCAGTAAYIVNRHAASDILRHEAARSRSYDFVLFFPFRPPGSRLAAMQVIPALAAQDHRLQPEAYASDIQQAADTRPPKPAHLRPFHAIAEFWLSDLSINLVKTANRALGRTRREVVPVSLD</sequence>
<dbReference type="STRING" id="361041.VW35_12180"/>
<dbReference type="CDD" id="cd06532">
    <property type="entry name" value="Glyco_transf_25"/>
    <property type="match status" value="1"/>
</dbReference>
<dbReference type="OrthoDB" id="259382at2"/>
<protein>
    <recommendedName>
        <fullName evidence="1">Glycosyl transferase family 25 domain-containing protein</fullName>
    </recommendedName>
</protein>